<evidence type="ECO:0000313" key="2">
    <source>
        <dbReference type="EMBL" id="MFC4690201.1"/>
    </source>
</evidence>
<name>A0ABV9L8P5_9FLAO</name>
<sequence>MNHLDIAYENLNDLLDECFWAERRYFNAAEEIEITEYKRFLAKESVSRNKFCHKIVSRMAEEGITPNRLDIVKGSADRDWLDVIAAMEHKTPTNIVGACMIQDEMVLILLKRLIDDSWLPVHILEVLVPMEFQIKQSHADLAKLKAKVKKKYKDL</sequence>
<dbReference type="Proteomes" id="UP001595878">
    <property type="component" value="Unassembled WGS sequence"/>
</dbReference>
<comment type="caution">
    <text evidence="2">The sequence shown here is derived from an EMBL/GenBank/DDBJ whole genome shotgun (WGS) entry which is preliminary data.</text>
</comment>
<proteinExistence type="predicted"/>
<dbReference type="Pfam" id="PF09537">
    <property type="entry name" value="DUF2383"/>
    <property type="match status" value="1"/>
</dbReference>
<keyword evidence="3" id="KW-1185">Reference proteome</keyword>
<accession>A0ABV9L8P5</accession>
<dbReference type="RefSeq" id="WP_380033215.1">
    <property type="nucleotide sequence ID" value="NZ_JBHSHB010000012.1"/>
</dbReference>
<organism evidence="2 3">
    <name type="scientific">Dokdonia genika</name>
    <dbReference type="NCBI Taxonomy" id="308113"/>
    <lineage>
        <taxon>Bacteria</taxon>
        <taxon>Pseudomonadati</taxon>
        <taxon>Bacteroidota</taxon>
        <taxon>Flavobacteriia</taxon>
        <taxon>Flavobacteriales</taxon>
        <taxon>Flavobacteriaceae</taxon>
        <taxon>Dokdonia</taxon>
    </lineage>
</organism>
<protein>
    <submittedName>
        <fullName evidence="2">DUF2383 domain-containing protein</fullName>
    </submittedName>
</protein>
<evidence type="ECO:0000313" key="3">
    <source>
        <dbReference type="Proteomes" id="UP001595878"/>
    </source>
</evidence>
<gene>
    <name evidence="2" type="ORF">ACFO5T_07145</name>
</gene>
<dbReference type="EMBL" id="JBHSHB010000012">
    <property type="protein sequence ID" value="MFC4690201.1"/>
    <property type="molecule type" value="Genomic_DNA"/>
</dbReference>
<dbReference type="InterPro" id="IPR012347">
    <property type="entry name" value="Ferritin-like"/>
</dbReference>
<dbReference type="InterPro" id="IPR019052">
    <property type="entry name" value="DUF2383"/>
</dbReference>
<dbReference type="Gene3D" id="1.20.1260.10">
    <property type="match status" value="1"/>
</dbReference>
<reference evidence="3" key="1">
    <citation type="journal article" date="2019" name="Int. J. Syst. Evol. Microbiol.">
        <title>The Global Catalogue of Microorganisms (GCM) 10K type strain sequencing project: providing services to taxonomists for standard genome sequencing and annotation.</title>
        <authorList>
            <consortium name="The Broad Institute Genomics Platform"/>
            <consortium name="The Broad Institute Genome Sequencing Center for Infectious Disease"/>
            <person name="Wu L."/>
            <person name="Ma J."/>
        </authorList>
    </citation>
    <scope>NUCLEOTIDE SEQUENCE [LARGE SCALE GENOMIC DNA]</scope>
    <source>
        <strain evidence="3">CGMCC 4.7427</strain>
    </source>
</reference>
<feature type="domain" description="DUF2383" evidence="1">
    <location>
        <begin position="9"/>
        <end position="103"/>
    </location>
</feature>
<evidence type="ECO:0000259" key="1">
    <source>
        <dbReference type="Pfam" id="PF09537"/>
    </source>
</evidence>